<proteinExistence type="predicted"/>
<dbReference type="PANTHER" id="PTHR11106">
    <property type="entry name" value="GANGLIOSIDE INDUCED DIFFERENTIATION ASSOCIATED PROTEIN 2-RELATED"/>
    <property type="match status" value="1"/>
</dbReference>
<accession>A0A951U648</accession>
<dbReference type="InterPro" id="IPR043472">
    <property type="entry name" value="Macro_dom-like"/>
</dbReference>
<organism evidence="2 3">
    <name type="scientific">Pegethrix bostrychoides GSE-TBD4-15B</name>
    <dbReference type="NCBI Taxonomy" id="2839662"/>
    <lineage>
        <taxon>Bacteria</taxon>
        <taxon>Bacillati</taxon>
        <taxon>Cyanobacteriota</taxon>
        <taxon>Cyanophyceae</taxon>
        <taxon>Oculatellales</taxon>
        <taxon>Oculatellaceae</taxon>
        <taxon>Pegethrix</taxon>
    </lineage>
</organism>
<dbReference type="PROSITE" id="PS51154">
    <property type="entry name" value="MACRO"/>
    <property type="match status" value="1"/>
</dbReference>
<evidence type="ECO:0000259" key="1">
    <source>
        <dbReference type="PROSITE" id="PS51154"/>
    </source>
</evidence>
<reference evidence="2" key="1">
    <citation type="submission" date="2021-05" db="EMBL/GenBank/DDBJ databases">
        <authorList>
            <person name="Pietrasiak N."/>
            <person name="Ward R."/>
            <person name="Stajich J.E."/>
            <person name="Kurbessoian T."/>
        </authorList>
    </citation>
    <scope>NUCLEOTIDE SEQUENCE</scope>
    <source>
        <strain evidence="2">GSE-TBD4-15B</strain>
    </source>
</reference>
<dbReference type="Proteomes" id="UP000707356">
    <property type="component" value="Unassembled WGS sequence"/>
</dbReference>
<comment type="caution">
    <text evidence="2">The sequence shown here is derived from an EMBL/GenBank/DDBJ whole genome shotgun (WGS) entry which is preliminary data.</text>
</comment>
<dbReference type="PANTHER" id="PTHR11106:SF27">
    <property type="entry name" value="MACRO DOMAIN-CONTAINING PROTEIN"/>
    <property type="match status" value="1"/>
</dbReference>
<dbReference type="SUPFAM" id="SSF52949">
    <property type="entry name" value="Macro domain-like"/>
    <property type="match status" value="1"/>
</dbReference>
<dbReference type="InterPro" id="IPR002589">
    <property type="entry name" value="Macro_dom"/>
</dbReference>
<evidence type="ECO:0000313" key="3">
    <source>
        <dbReference type="Proteomes" id="UP000707356"/>
    </source>
</evidence>
<reference evidence="2" key="2">
    <citation type="journal article" date="2022" name="Microbiol. Resour. Announc.">
        <title>Metagenome Sequencing to Explore Phylogenomics of Terrestrial Cyanobacteria.</title>
        <authorList>
            <person name="Ward R.D."/>
            <person name="Stajich J.E."/>
            <person name="Johansen J.R."/>
            <person name="Huntemann M."/>
            <person name="Clum A."/>
            <person name="Foster B."/>
            <person name="Foster B."/>
            <person name="Roux S."/>
            <person name="Palaniappan K."/>
            <person name="Varghese N."/>
            <person name="Mukherjee S."/>
            <person name="Reddy T.B.K."/>
            <person name="Daum C."/>
            <person name="Copeland A."/>
            <person name="Chen I.A."/>
            <person name="Ivanova N.N."/>
            <person name="Kyrpides N.C."/>
            <person name="Shapiro N."/>
            <person name="Eloe-Fadrosh E.A."/>
            <person name="Pietrasiak N."/>
        </authorList>
    </citation>
    <scope>NUCLEOTIDE SEQUENCE</scope>
    <source>
        <strain evidence="2">GSE-TBD4-15B</strain>
    </source>
</reference>
<name>A0A951U648_9CYAN</name>
<dbReference type="EMBL" id="JAHHHV010000066">
    <property type="protein sequence ID" value="MBW4466202.1"/>
    <property type="molecule type" value="Genomic_DNA"/>
</dbReference>
<dbReference type="Pfam" id="PF01661">
    <property type="entry name" value="Macro"/>
    <property type="match status" value="1"/>
</dbReference>
<feature type="domain" description="Macro" evidence="1">
    <location>
        <begin position="71"/>
        <end position="210"/>
    </location>
</feature>
<dbReference type="SMART" id="SM00506">
    <property type="entry name" value="A1pp"/>
    <property type="match status" value="1"/>
</dbReference>
<protein>
    <submittedName>
        <fullName evidence="2">Macro domain-containing protein</fullName>
    </submittedName>
</protein>
<sequence>MTARAKKEAVRLVDHGDYAMASDVLQETRQQMLDCNLAMSAPEAAALEDLDLELKARKFASYRKKSSIQSYTRSSKRSSGHTSLFYAFGRGPQLGEISQQDTEAIVNSTNSELSSYGAVSGSIHRAAGSELLVAYRLLNGVAVGEAKITPGFNLPAAWVIHTVCPTWTDGQAGGRGVARSVLPKLPGVVGSKGASLNRISGTGHGRTRVS</sequence>
<dbReference type="Gene3D" id="3.40.220.10">
    <property type="entry name" value="Leucine Aminopeptidase, subunit E, domain 1"/>
    <property type="match status" value="1"/>
</dbReference>
<evidence type="ECO:0000313" key="2">
    <source>
        <dbReference type="EMBL" id="MBW4466202.1"/>
    </source>
</evidence>
<gene>
    <name evidence="2" type="ORF">KME07_12305</name>
</gene>
<dbReference type="AlphaFoldDB" id="A0A951U648"/>